<evidence type="ECO:0000313" key="2">
    <source>
        <dbReference type="Proteomes" id="UP001240639"/>
    </source>
</evidence>
<dbReference type="Proteomes" id="UP001240639">
    <property type="component" value="Unassembled WGS sequence"/>
</dbReference>
<organism evidence="1 2">
    <name type="scientific">Qipengyuania profundimaris</name>
    <dbReference type="NCBI Taxonomy" id="3067652"/>
    <lineage>
        <taxon>Bacteria</taxon>
        <taxon>Pseudomonadati</taxon>
        <taxon>Pseudomonadota</taxon>
        <taxon>Alphaproteobacteria</taxon>
        <taxon>Sphingomonadales</taxon>
        <taxon>Erythrobacteraceae</taxon>
        <taxon>Qipengyuania</taxon>
    </lineage>
</organism>
<dbReference type="RefSeq" id="WP_305931640.1">
    <property type="nucleotide sequence ID" value="NZ_JAVAIM010000001.1"/>
</dbReference>
<comment type="caution">
    <text evidence="1">The sequence shown here is derived from an EMBL/GenBank/DDBJ whole genome shotgun (WGS) entry which is preliminary data.</text>
</comment>
<sequence length="103" mass="11406">MRVPIAHDLPKDTVRNRLKSRSHKIRDFVPGGMADVETSWPDEDCMNLSVSTMGQRVDGKVLIEENQVVFEVNLPPALSFVEPMVAKAIASQGQRMLADKSGD</sequence>
<dbReference type="Pfam" id="PF09650">
    <property type="entry name" value="PHA_gran_rgn"/>
    <property type="match status" value="1"/>
</dbReference>
<gene>
    <name evidence="1" type="ORF">Q9K02_03495</name>
</gene>
<reference evidence="1 2" key="1">
    <citation type="submission" date="2023-08" db="EMBL/GenBank/DDBJ databases">
        <title>genomic of G39.</title>
        <authorList>
            <person name="Wang Y."/>
        </authorList>
    </citation>
    <scope>NUCLEOTIDE SEQUENCE [LARGE SCALE GENOMIC DNA]</scope>
    <source>
        <strain evidence="1 2">G39</strain>
    </source>
</reference>
<protein>
    <submittedName>
        <fullName evidence="1">Polyhydroxyalkanoic acid system family protein</fullName>
    </submittedName>
</protein>
<evidence type="ECO:0000313" key="1">
    <source>
        <dbReference type="EMBL" id="MDP4574202.1"/>
    </source>
</evidence>
<dbReference type="InterPro" id="IPR013433">
    <property type="entry name" value="PHA_gran_rgn"/>
</dbReference>
<keyword evidence="2" id="KW-1185">Reference proteome</keyword>
<accession>A0ABT9HMX7</accession>
<name>A0ABT9HMX7_9SPHN</name>
<dbReference type="EMBL" id="JAVAIM010000001">
    <property type="protein sequence ID" value="MDP4574202.1"/>
    <property type="molecule type" value="Genomic_DNA"/>
</dbReference>
<proteinExistence type="predicted"/>